<name>A0ABP0R322_9DINO</name>
<keyword evidence="1" id="KW-0472">Membrane</keyword>
<gene>
    <name evidence="2" type="ORF">SCF082_LOCUS44423</name>
</gene>
<keyword evidence="1" id="KW-0812">Transmembrane</keyword>
<dbReference type="EMBL" id="CAXAMM010040651">
    <property type="protein sequence ID" value="CAK9094505.1"/>
    <property type="molecule type" value="Genomic_DNA"/>
</dbReference>
<organism evidence="2 3">
    <name type="scientific">Durusdinium trenchii</name>
    <dbReference type="NCBI Taxonomy" id="1381693"/>
    <lineage>
        <taxon>Eukaryota</taxon>
        <taxon>Sar</taxon>
        <taxon>Alveolata</taxon>
        <taxon>Dinophyceae</taxon>
        <taxon>Suessiales</taxon>
        <taxon>Symbiodiniaceae</taxon>
        <taxon>Durusdinium</taxon>
    </lineage>
</organism>
<dbReference type="Proteomes" id="UP001642464">
    <property type="component" value="Unassembled WGS sequence"/>
</dbReference>
<proteinExistence type="predicted"/>
<keyword evidence="1" id="KW-1133">Transmembrane helix</keyword>
<evidence type="ECO:0000256" key="1">
    <source>
        <dbReference type="SAM" id="Phobius"/>
    </source>
</evidence>
<evidence type="ECO:0000313" key="2">
    <source>
        <dbReference type="EMBL" id="CAK9094505.1"/>
    </source>
</evidence>
<keyword evidence="3" id="KW-1185">Reference proteome</keyword>
<reference evidence="2 3" key="1">
    <citation type="submission" date="2024-02" db="EMBL/GenBank/DDBJ databases">
        <authorList>
            <person name="Chen Y."/>
            <person name="Shah S."/>
            <person name="Dougan E. K."/>
            <person name="Thang M."/>
            <person name="Chan C."/>
        </authorList>
    </citation>
    <scope>NUCLEOTIDE SEQUENCE [LARGE SCALE GENOMIC DNA]</scope>
</reference>
<accession>A0ABP0R322</accession>
<sequence length="214" mass="22784">LVCICITFFYPQQLHAGSHGLDASLMSTQVEMFMPDVAHGNDSGENATANVTTSFIDFPVDFNTNFSNNTENASAEPVVGGATTANPDLPGEGTLSPVYSASTTVLFGGLGVEQGPQSPDSLTKIFAVIVFVVLVVIFGYVWRQRSARAAFVPGDMQLSSLSEWIGGEDDDDVVIAGPLSRRQRLPPLSVSQPGHADYYDMSTPRLEGRLPGLG</sequence>
<evidence type="ECO:0000313" key="3">
    <source>
        <dbReference type="Proteomes" id="UP001642464"/>
    </source>
</evidence>
<comment type="caution">
    <text evidence="2">The sequence shown here is derived from an EMBL/GenBank/DDBJ whole genome shotgun (WGS) entry which is preliminary data.</text>
</comment>
<feature type="non-terminal residue" evidence="2">
    <location>
        <position position="1"/>
    </location>
</feature>
<feature type="transmembrane region" description="Helical" evidence="1">
    <location>
        <begin position="125"/>
        <end position="142"/>
    </location>
</feature>
<protein>
    <submittedName>
        <fullName evidence="2">Metabolite transport protein CsbC</fullName>
    </submittedName>
</protein>